<dbReference type="PANTHER" id="PTHR39473">
    <property type="match status" value="1"/>
</dbReference>
<dbReference type="HOGENOM" id="CLU_083400_0_0_1"/>
<reference evidence="2" key="2">
    <citation type="submission" date="2011-02" db="EMBL/GenBank/DDBJ databases">
        <authorList>
            <person name="MacLean D."/>
        </authorList>
    </citation>
    <scope>NUCLEOTIDE SEQUENCE</scope>
</reference>
<dbReference type="EMBL" id="FR824050">
    <property type="protein sequence ID" value="CCA14716.1"/>
    <property type="molecule type" value="Genomic_DNA"/>
</dbReference>
<gene>
    <name evidence="2" type="primary">AlNc14C5G772</name>
    <name evidence="2" type="ORF">ALNC14_008590</name>
</gene>
<dbReference type="AlphaFoldDB" id="F0W0Z2"/>
<evidence type="ECO:0000256" key="1">
    <source>
        <dbReference type="SAM" id="Coils"/>
    </source>
</evidence>
<feature type="coiled-coil region" evidence="1">
    <location>
        <begin position="85"/>
        <end position="119"/>
    </location>
</feature>
<evidence type="ECO:0000313" key="2">
    <source>
        <dbReference type="EMBL" id="CCA14716.1"/>
    </source>
</evidence>
<name>F0W0Z2_9STRA</name>
<keyword evidence="1" id="KW-0175">Coiled coil</keyword>
<reference evidence="2" key="1">
    <citation type="journal article" date="2011" name="PLoS Biol.">
        <title>Gene gain and loss during evolution of obligate parasitism in the white rust pathogen of Arabidopsis thaliana.</title>
        <authorList>
            <person name="Kemen E."/>
            <person name="Gardiner A."/>
            <person name="Schultz-Larsen T."/>
            <person name="Kemen A.C."/>
            <person name="Balmuth A.L."/>
            <person name="Robert-Seilaniantz A."/>
            <person name="Bailey K."/>
            <person name="Holub E."/>
            <person name="Studholme D.J."/>
            <person name="Maclean D."/>
            <person name="Jones J.D."/>
        </authorList>
    </citation>
    <scope>NUCLEOTIDE SEQUENCE</scope>
</reference>
<dbReference type="PANTHER" id="PTHR39473:SF1">
    <property type="entry name" value="DINB-LIKE DOMAIN-CONTAINING PROTEIN"/>
    <property type="match status" value="1"/>
</dbReference>
<organism evidence="2">
    <name type="scientific">Albugo laibachii Nc14</name>
    <dbReference type="NCBI Taxonomy" id="890382"/>
    <lineage>
        <taxon>Eukaryota</taxon>
        <taxon>Sar</taxon>
        <taxon>Stramenopiles</taxon>
        <taxon>Oomycota</taxon>
        <taxon>Peronosporomycetes</taxon>
        <taxon>Albuginales</taxon>
        <taxon>Albuginaceae</taxon>
        <taxon>Albugo</taxon>
    </lineage>
</organism>
<protein>
    <submittedName>
        <fullName evidence="2">Uncharacterized protein AlNc14C5G772</fullName>
    </submittedName>
</protein>
<accession>F0W0Z2</accession>
<sequence>MKIVRVAVKRIYTSTRVPAEGSAHDNSLKTSILALLFQEETLIKALTDEQYQFQCPWIKSSIGQHVRHSLDHFTKPLETSNTVVRYDLRDRNTDAENRVKSAEKALLSIRKSVENLEMDQMKKSVTVSFMLSADGKECEFLSTLGREMAFAAHHCIHHNAAIKQILQRHFPICFDQLPSDFGTAPSTTNFHKMTQEKA</sequence>
<proteinExistence type="predicted"/>